<evidence type="ECO:0008006" key="5">
    <source>
        <dbReference type="Google" id="ProtNLM"/>
    </source>
</evidence>
<comment type="caution">
    <text evidence="3">The sequence shown here is derived from an EMBL/GenBank/DDBJ whole genome shotgun (WGS) entry which is preliminary data.</text>
</comment>
<dbReference type="Pfam" id="PF03108">
    <property type="entry name" value="DBD_Tnp_Mut"/>
    <property type="match status" value="1"/>
</dbReference>
<reference evidence="3 4" key="1">
    <citation type="journal article" date="2017" name="Nat. Commun.">
        <title>Genome assembly with in vitro proximity ligation data and whole-genome triplication in lettuce.</title>
        <authorList>
            <person name="Reyes-Chin-Wo S."/>
            <person name="Wang Z."/>
            <person name="Yang X."/>
            <person name="Kozik A."/>
            <person name="Arikit S."/>
            <person name="Song C."/>
            <person name="Xia L."/>
            <person name="Froenicke L."/>
            <person name="Lavelle D.O."/>
            <person name="Truco M.J."/>
            <person name="Xia R."/>
            <person name="Zhu S."/>
            <person name="Xu C."/>
            <person name="Xu H."/>
            <person name="Xu X."/>
            <person name="Cox K."/>
            <person name="Korf I."/>
            <person name="Meyers B.C."/>
            <person name="Michelmore R.W."/>
        </authorList>
    </citation>
    <scope>NUCLEOTIDE SEQUENCE [LARGE SCALE GENOMIC DNA]</scope>
    <source>
        <strain evidence="4">cv. Salinas</strain>
        <tissue evidence="3">Seedlings</tissue>
    </source>
</reference>
<feature type="domain" description="Transposase MuDR plant" evidence="1">
    <location>
        <begin position="34"/>
        <end position="85"/>
    </location>
</feature>
<dbReference type="AlphaFoldDB" id="A0A9R1WZG0"/>
<dbReference type="Pfam" id="PF10551">
    <property type="entry name" value="MULE"/>
    <property type="match status" value="1"/>
</dbReference>
<protein>
    <recommendedName>
        <fullName evidence="5">MULE transposase domain-containing protein</fullName>
    </recommendedName>
</protein>
<evidence type="ECO:0000313" key="3">
    <source>
        <dbReference type="EMBL" id="KAJ0194890.1"/>
    </source>
</evidence>
<gene>
    <name evidence="3" type="ORF">LSAT_V11C700370180</name>
</gene>
<evidence type="ECO:0000259" key="2">
    <source>
        <dbReference type="Pfam" id="PF10551"/>
    </source>
</evidence>
<dbReference type="InterPro" id="IPR018289">
    <property type="entry name" value="MULE_transposase_dom"/>
</dbReference>
<feature type="domain" description="MULE transposase" evidence="2">
    <location>
        <begin position="118"/>
        <end position="213"/>
    </location>
</feature>
<dbReference type="PANTHER" id="PTHR31973">
    <property type="entry name" value="POLYPROTEIN, PUTATIVE-RELATED"/>
    <property type="match status" value="1"/>
</dbReference>
<dbReference type="Proteomes" id="UP000235145">
    <property type="component" value="Unassembled WGS sequence"/>
</dbReference>
<dbReference type="PANTHER" id="PTHR31973:SF189">
    <property type="entry name" value="TRANSPOSASE, MUDR, PLANT, MULE TRANSPOSASE DOMAIN PROTEIN-RELATED"/>
    <property type="match status" value="1"/>
</dbReference>
<dbReference type="EMBL" id="NBSK02000007">
    <property type="protein sequence ID" value="KAJ0194890.1"/>
    <property type="molecule type" value="Genomic_DNA"/>
</dbReference>
<evidence type="ECO:0000313" key="4">
    <source>
        <dbReference type="Proteomes" id="UP000235145"/>
    </source>
</evidence>
<accession>A0A9R1WZG0</accession>
<organism evidence="3 4">
    <name type="scientific">Lactuca sativa</name>
    <name type="common">Garden lettuce</name>
    <dbReference type="NCBI Taxonomy" id="4236"/>
    <lineage>
        <taxon>Eukaryota</taxon>
        <taxon>Viridiplantae</taxon>
        <taxon>Streptophyta</taxon>
        <taxon>Embryophyta</taxon>
        <taxon>Tracheophyta</taxon>
        <taxon>Spermatophyta</taxon>
        <taxon>Magnoliopsida</taxon>
        <taxon>eudicotyledons</taxon>
        <taxon>Gunneridae</taxon>
        <taxon>Pentapetalae</taxon>
        <taxon>asterids</taxon>
        <taxon>campanulids</taxon>
        <taxon>Asterales</taxon>
        <taxon>Asteraceae</taxon>
        <taxon>Cichorioideae</taxon>
        <taxon>Cichorieae</taxon>
        <taxon>Lactucinae</taxon>
        <taxon>Lactuca</taxon>
    </lineage>
</organism>
<evidence type="ECO:0000259" key="1">
    <source>
        <dbReference type="Pfam" id="PF03108"/>
    </source>
</evidence>
<sequence>MMDTNDEVETNNGYEKPVFHVHNRNQKWDKMVSVLGMRFSNPLELENCVTNYAVKNSYNLCFEKNDSQRLLIRCCKDNKNPSCPFTLVGKGRNSRKYVLDEKGSLIEHYGGLKLPWVIWINGCFLKGICKVQLLAAAGRDENNHIYPIVKAMVVVENKETWKWFLDLLLDEIGMGVGHGLTIISDQHKVLLYAIKLRVLVIECRQCVRHIYANFKKRFKGEQFRKMFWDVVGCTTQPKFEAEFYEIKKIEPLAYEHLKKRDPKSWCKAFFQVDSTYDAYENGISKVSVLPLMLLGRDQSSPCWKKFIFMQWKGCIIRA</sequence>
<keyword evidence="4" id="KW-1185">Reference proteome</keyword>
<name>A0A9R1WZG0_LACSA</name>
<dbReference type="InterPro" id="IPR004332">
    <property type="entry name" value="Transposase_MuDR"/>
</dbReference>
<proteinExistence type="predicted"/>